<gene>
    <name evidence="8" type="ORF">L2716_07760</name>
</gene>
<organism evidence="8 9">
    <name type="scientific">Pseudalkalibacillus berkeleyi</name>
    <dbReference type="NCBI Taxonomy" id="1069813"/>
    <lineage>
        <taxon>Bacteria</taxon>
        <taxon>Bacillati</taxon>
        <taxon>Bacillota</taxon>
        <taxon>Bacilli</taxon>
        <taxon>Bacillales</taxon>
        <taxon>Fictibacillaceae</taxon>
        <taxon>Pseudalkalibacillus</taxon>
    </lineage>
</organism>
<feature type="transmembrane region" description="Helical" evidence="6">
    <location>
        <begin position="467"/>
        <end position="489"/>
    </location>
</feature>
<dbReference type="Pfam" id="PF05140">
    <property type="entry name" value="ResB"/>
    <property type="match status" value="2"/>
</dbReference>
<keyword evidence="3" id="KW-0201">Cytochrome c-type biogenesis</keyword>
<evidence type="ECO:0000256" key="1">
    <source>
        <dbReference type="ARBA" id="ARBA00004141"/>
    </source>
</evidence>
<keyword evidence="2 6" id="KW-0812">Transmembrane</keyword>
<evidence type="ECO:0000256" key="6">
    <source>
        <dbReference type="SAM" id="Phobius"/>
    </source>
</evidence>
<feature type="domain" description="ResB-like" evidence="7">
    <location>
        <begin position="443"/>
        <end position="520"/>
    </location>
</feature>
<dbReference type="PANTHER" id="PTHR31566:SF0">
    <property type="entry name" value="CYTOCHROME C BIOGENESIS PROTEIN CCS1, CHLOROPLASTIC"/>
    <property type="match status" value="1"/>
</dbReference>
<evidence type="ECO:0000313" key="9">
    <source>
        <dbReference type="Proteomes" id="UP001649381"/>
    </source>
</evidence>
<sequence length="540" mass="62689">MEKIKCECGHLNPYGTVLCESCGNPIQEDSSKKQLVNMRYEGTARRSQTYNANVIDKIWNFFSSVKVGVWLIVITLIASAVGTIFPQKMYIPTQAQTNPAAYYEEEYGILGEIYYVLGFHNLYSSWWFVLLLGLIGVSITVASIDRGIPLYRTLKNQRVTKHDNFLKKQRLFTTTKRPEDVDQFIEEVIFRLKEKRYRVRREKGNILAEKGRFSRWGPYVNHVGLIIFLIGSMLRVVPGLYLDTDMWVREGETKAIKGTDQQYYLKHEKFTYEEYDPNEERFSDAINRVGGSVVKNYQSDVVLYKAEEKLPGAKPELTKVKEYPIQVNKPLQFDGYSVYQVDYRNEMSEMSFEFQNKETEKSIGKFSVDLNDPKNEYDLGNGNKVVLNNYYPDFYFDSETNKPSTKTNVPNNPAFIFKMITPETPEGEIAFIGIRQNLEPSGENQYKIAFDGIDTDFITGLTVSRDYTLPIIFIGGIIFMIGVIQGLYWNHRRVWFKLNKDELWIAAHTNKNWHGIKRELQDITDKLHVNPLVDQQEEKK</sequence>
<comment type="caution">
    <text evidence="8">The sequence shown here is derived from an EMBL/GenBank/DDBJ whole genome shotgun (WGS) entry which is preliminary data.</text>
</comment>
<feature type="transmembrane region" description="Helical" evidence="6">
    <location>
        <begin position="219"/>
        <end position="241"/>
    </location>
</feature>
<evidence type="ECO:0000256" key="2">
    <source>
        <dbReference type="ARBA" id="ARBA00022692"/>
    </source>
</evidence>
<name>A0ABS9GXX9_9BACL</name>
<reference evidence="8 9" key="1">
    <citation type="submission" date="2022-01" db="EMBL/GenBank/DDBJ databases">
        <title>Alkalihalobacillus sp. EGI L200015, a novel bacterium isolated from a salt lake sediment.</title>
        <authorList>
            <person name="Gao L."/>
            <person name="Fang B.-Z."/>
            <person name="Li W.-J."/>
        </authorList>
    </citation>
    <scope>NUCLEOTIDE SEQUENCE [LARGE SCALE GENOMIC DNA]</scope>
    <source>
        <strain evidence="8 9">KCTC 12718</strain>
    </source>
</reference>
<dbReference type="Proteomes" id="UP001649381">
    <property type="component" value="Unassembled WGS sequence"/>
</dbReference>
<feature type="transmembrane region" description="Helical" evidence="6">
    <location>
        <begin position="67"/>
        <end position="85"/>
    </location>
</feature>
<keyword evidence="5 6" id="KW-0472">Membrane</keyword>
<feature type="transmembrane region" description="Helical" evidence="6">
    <location>
        <begin position="125"/>
        <end position="144"/>
    </location>
</feature>
<evidence type="ECO:0000313" key="8">
    <source>
        <dbReference type="EMBL" id="MCF6137622.1"/>
    </source>
</evidence>
<keyword evidence="4 6" id="KW-1133">Transmembrane helix</keyword>
<dbReference type="RefSeq" id="WP_236333363.1">
    <property type="nucleotide sequence ID" value="NZ_JAKIJS010000001.1"/>
</dbReference>
<evidence type="ECO:0000256" key="3">
    <source>
        <dbReference type="ARBA" id="ARBA00022748"/>
    </source>
</evidence>
<comment type="subcellular location">
    <subcellularLocation>
        <location evidence="1">Membrane</location>
        <topology evidence="1">Multi-pass membrane protein</topology>
    </subcellularLocation>
</comment>
<dbReference type="PANTHER" id="PTHR31566">
    <property type="entry name" value="CYTOCHROME C BIOGENESIS PROTEIN CCS1, CHLOROPLASTIC"/>
    <property type="match status" value="1"/>
</dbReference>
<keyword evidence="9" id="KW-1185">Reference proteome</keyword>
<dbReference type="InterPro" id="IPR023494">
    <property type="entry name" value="Cyt_c_bgen_Ccs1/CcsB/ResB"/>
</dbReference>
<evidence type="ECO:0000259" key="7">
    <source>
        <dbReference type="Pfam" id="PF05140"/>
    </source>
</evidence>
<accession>A0ABS9GXX9</accession>
<dbReference type="EMBL" id="JAKIJS010000001">
    <property type="protein sequence ID" value="MCF6137622.1"/>
    <property type="molecule type" value="Genomic_DNA"/>
</dbReference>
<evidence type="ECO:0000256" key="4">
    <source>
        <dbReference type="ARBA" id="ARBA00022989"/>
    </source>
</evidence>
<feature type="domain" description="ResB-like" evidence="7">
    <location>
        <begin position="65"/>
        <end position="423"/>
    </location>
</feature>
<evidence type="ECO:0000256" key="5">
    <source>
        <dbReference type="ARBA" id="ARBA00023136"/>
    </source>
</evidence>
<protein>
    <submittedName>
        <fullName evidence="8">Cytochrome c biogenesis protein ResB</fullName>
    </submittedName>
</protein>
<dbReference type="InterPro" id="IPR007816">
    <property type="entry name" value="ResB-like_domain"/>
</dbReference>
<proteinExistence type="predicted"/>